<dbReference type="PROSITE" id="PS50932">
    <property type="entry name" value="HTH_LACI_2"/>
    <property type="match status" value="1"/>
</dbReference>
<keyword evidence="1" id="KW-0678">Repressor</keyword>
<feature type="domain" description="HTH lacI-type" evidence="5">
    <location>
        <begin position="3"/>
        <end position="57"/>
    </location>
</feature>
<evidence type="ECO:0000256" key="3">
    <source>
        <dbReference type="ARBA" id="ARBA00023125"/>
    </source>
</evidence>
<proteinExistence type="predicted"/>
<organism evidence="6 7">
    <name type="scientific">Paenibacillus rigui</name>
    <dbReference type="NCBI Taxonomy" id="554312"/>
    <lineage>
        <taxon>Bacteria</taxon>
        <taxon>Bacillati</taxon>
        <taxon>Bacillota</taxon>
        <taxon>Bacilli</taxon>
        <taxon>Bacillales</taxon>
        <taxon>Paenibacillaceae</taxon>
        <taxon>Paenibacillus</taxon>
    </lineage>
</organism>
<dbReference type="Pfam" id="PF00356">
    <property type="entry name" value="LacI"/>
    <property type="match status" value="1"/>
</dbReference>
<dbReference type="GO" id="GO:0003700">
    <property type="term" value="F:DNA-binding transcription factor activity"/>
    <property type="evidence" value="ECO:0007669"/>
    <property type="project" value="TreeGrafter"/>
</dbReference>
<dbReference type="SMART" id="SM00354">
    <property type="entry name" value="HTH_LACI"/>
    <property type="match status" value="1"/>
</dbReference>
<evidence type="ECO:0000259" key="5">
    <source>
        <dbReference type="PROSITE" id="PS50932"/>
    </source>
</evidence>
<dbReference type="PANTHER" id="PTHR30146:SF148">
    <property type="entry name" value="HTH-TYPE TRANSCRIPTIONAL REPRESSOR PURR-RELATED"/>
    <property type="match status" value="1"/>
</dbReference>
<dbReference type="RefSeq" id="WP_094015064.1">
    <property type="nucleotide sequence ID" value="NZ_NMQW01000017.1"/>
</dbReference>
<keyword evidence="4" id="KW-0804">Transcription</keyword>
<dbReference type="CDD" id="cd01392">
    <property type="entry name" value="HTH_LacI"/>
    <property type="match status" value="1"/>
</dbReference>
<sequence>MSVTIKDIAKLANVSHTTVSRALNDSPLINQETKERIRQLAASLNYTPNYNAKSLVLDRSYNLGLFFSTLHTGTSAGFLYEAIKGVNDVIKDQFNLIVRGIDDYKSFEKVNRKSYDGILVMSQSSTDQSFIEYVSEREIPLVVLNRPIDNVQVMNLIPDDQSGAFRLVEYLIEQGHRRIAIIEGKENFKSTQARRDGYIEAMVRHQVPLRDDYRMHGNYDLESGYTAMTRLLELETRPTAVFCCNDDMALGAIKAITESHLSVPGDISVVGFDDHMFSGFVTPALTTVRRPIEDISREGALKLLSFIETKQMVKETIFVRTELVIRDSVKTITGGLHS</sequence>
<dbReference type="CDD" id="cd06267">
    <property type="entry name" value="PBP1_LacI_sugar_binding-like"/>
    <property type="match status" value="1"/>
</dbReference>
<dbReference type="AlphaFoldDB" id="A0A229UR68"/>
<evidence type="ECO:0000256" key="1">
    <source>
        <dbReference type="ARBA" id="ARBA00022491"/>
    </source>
</evidence>
<dbReference type="Gene3D" id="3.40.50.2300">
    <property type="match status" value="2"/>
</dbReference>
<keyword evidence="3" id="KW-0238">DNA-binding</keyword>
<dbReference type="PANTHER" id="PTHR30146">
    <property type="entry name" value="LACI-RELATED TRANSCRIPTIONAL REPRESSOR"/>
    <property type="match status" value="1"/>
</dbReference>
<dbReference type="SUPFAM" id="SSF53822">
    <property type="entry name" value="Periplasmic binding protein-like I"/>
    <property type="match status" value="1"/>
</dbReference>
<dbReference type="Gene3D" id="1.10.260.40">
    <property type="entry name" value="lambda repressor-like DNA-binding domains"/>
    <property type="match status" value="1"/>
</dbReference>
<dbReference type="InterPro" id="IPR000843">
    <property type="entry name" value="HTH_LacI"/>
</dbReference>
<dbReference type="InterPro" id="IPR028082">
    <property type="entry name" value="Peripla_BP_I"/>
</dbReference>
<dbReference type="EMBL" id="NMQW01000017">
    <property type="protein sequence ID" value="OXM85914.1"/>
    <property type="molecule type" value="Genomic_DNA"/>
</dbReference>
<dbReference type="PROSITE" id="PS00356">
    <property type="entry name" value="HTH_LACI_1"/>
    <property type="match status" value="1"/>
</dbReference>
<evidence type="ECO:0000256" key="4">
    <source>
        <dbReference type="ARBA" id="ARBA00023163"/>
    </source>
</evidence>
<evidence type="ECO:0000313" key="6">
    <source>
        <dbReference type="EMBL" id="OXM85914.1"/>
    </source>
</evidence>
<dbReference type="OrthoDB" id="9775106at2"/>
<dbReference type="PRINTS" id="PR00036">
    <property type="entry name" value="HTHLACI"/>
</dbReference>
<dbReference type="SUPFAM" id="SSF47413">
    <property type="entry name" value="lambda repressor-like DNA-binding domains"/>
    <property type="match status" value="1"/>
</dbReference>
<keyword evidence="7" id="KW-1185">Reference proteome</keyword>
<evidence type="ECO:0000313" key="7">
    <source>
        <dbReference type="Proteomes" id="UP000215509"/>
    </source>
</evidence>
<comment type="caution">
    <text evidence="6">The sequence shown here is derived from an EMBL/GenBank/DDBJ whole genome shotgun (WGS) entry which is preliminary data.</text>
</comment>
<reference evidence="6 7" key="1">
    <citation type="submission" date="2017-07" db="EMBL/GenBank/DDBJ databases">
        <title>Genome sequencing and assembly of Paenibacillus rigui.</title>
        <authorList>
            <person name="Mayilraj S."/>
        </authorList>
    </citation>
    <scope>NUCLEOTIDE SEQUENCE [LARGE SCALE GENOMIC DNA]</scope>
    <source>
        <strain evidence="6 7">JCM 16352</strain>
    </source>
</reference>
<dbReference type="Proteomes" id="UP000215509">
    <property type="component" value="Unassembled WGS sequence"/>
</dbReference>
<keyword evidence="2" id="KW-0805">Transcription regulation</keyword>
<gene>
    <name evidence="6" type="ORF">CF651_11820</name>
</gene>
<evidence type="ECO:0000256" key="2">
    <source>
        <dbReference type="ARBA" id="ARBA00023015"/>
    </source>
</evidence>
<dbReference type="InterPro" id="IPR046335">
    <property type="entry name" value="LacI/GalR-like_sensor"/>
</dbReference>
<name>A0A229UR68_9BACL</name>
<protein>
    <submittedName>
        <fullName evidence="6">LacI family transcriptional regulator</fullName>
    </submittedName>
</protein>
<dbReference type="GO" id="GO:0000976">
    <property type="term" value="F:transcription cis-regulatory region binding"/>
    <property type="evidence" value="ECO:0007669"/>
    <property type="project" value="TreeGrafter"/>
</dbReference>
<accession>A0A229UR68</accession>
<dbReference type="InterPro" id="IPR010982">
    <property type="entry name" value="Lambda_DNA-bd_dom_sf"/>
</dbReference>
<dbReference type="Pfam" id="PF13377">
    <property type="entry name" value="Peripla_BP_3"/>
    <property type="match status" value="1"/>
</dbReference>